<dbReference type="PANTHER" id="PTHR43333:SF1">
    <property type="entry name" value="D-ISOMER SPECIFIC 2-HYDROXYACID DEHYDROGENASE NAD-BINDING DOMAIN-CONTAINING PROTEIN"/>
    <property type="match status" value="1"/>
</dbReference>
<keyword evidence="4" id="KW-0670">Pyruvate</keyword>
<evidence type="ECO:0000256" key="1">
    <source>
        <dbReference type="ARBA" id="ARBA00023002"/>
    </source>
</evidence>
<keyword evidence="1" id="KW-0560">Oxidoreductase</keyword>
<proteinExistence type="predicted"/>
<dbReference type="PANTHER" id="PTHR43333">
    <property type="entry name" value="2-HACID_DH_C DOMAIN-CONTAINING PROTEIN"/>
    <property type="match status" value="1"/>
</dbReference>
<name>A0A2G1QUC6_9HYPH</name>
<comment type="caution">
    <text evidence="4">The sequence shown here is derived from an EMBL/GenBank/DDBJ whole genome shotgun (WGS) entry which is preliminary data.</text>
</comment>
<dbReference type="Gene3D" id="3.40.50.720">
    <property type="entry name" value="NAD(P)-binding Rossmann-like Domain"/>
    <property type="match status" value="2"/>
</dbReference>
<dbReference type="Pfam" id="PF02826">
    <property type="entry name" value="2-Hacid_dh_C"/>
    <property type="match status" value="1"/>
</dbReference>
<dbReference type="OrthoDB" id="9787219at2"/>
<dbReference type="InterPro" id="IPR036291">
    <property type="entry name" value="NAD(P)-bd_dom_sf"/>
</dbReference>
<dbReference type="EMBL" id="PDVP01000001">
    <property type="protein sequence ID" value="PHP69085.1"/>
    <property type="molecule type" value="Genomic_DNA"/>
</dbReference>
<evidence type="ECO:0000313" key="4">
    <source>
        <dbReference type="EMBL" id="PHP69085.1"/>
    </source>
</evidence>
<keyword evidence="2" id="KW-0520">NAD</keyword>
<protein>
    <submittedName>
        <fullName evidence="4">Glyoxylate/hydroxypyruvate reductase A</fullName>
    </submittedName>
</protein>
<dbReference type="SUPFAM" id="SSF51735">
    <property type="entry name" value="NAD(P)-binding Rossmann-fold domains"/>
    <property type="match status" value="1"/>
</dbReference>
<organism evidence="4 5">
    <name type="scientific">Zhengella mangrovi</name>
    <dbReference type="NCBI Taxonomy" id="1982044"/>
    <lineage>
        <taxon>Bacteria</taxon>
        <taxon>Pseudomonadati</taxon>
        <taxon>Pseudomonadota</taxon>
        <taxon>Alphaproteobacteria</taxon>
        <taxon>Hyphomicrobiales</taxon>
        <taxon>Notoacmeibacteraceae</taxon>
        <taxon>Zhengella</taxon>
    </lineage>
</organism>
<evidence type="ECO:0000259" key="3">
    <source>
        <dbReference type="Pfam" id="PF02826"/>
    </source>
</evidence>
<dbReference type="InterPro" id="IPR006140">
    <property type="entry name" value="D-isomer_DH_NAD-bd"/>
</dbReference>
<dbReference type="RefSeq" id="WP_099303805.1">
    <property type="nucleotide sequence ID" value="NZ_PDVP01000001.1"/>
</dbReference>
<keyword evidence="5" id="KW-1185">Reference proteome</keyword>
<dbReference type="CDD" id="cd12164">
    <property type="entry name" value="GDH_like_2"/>
    <property type="match status" value="1"/>
</dbReference>
<dbReference type="Proteomes" id="UP000221168">
    <property type="component" value="Unassembled WGS sequence"/>
</dbReference>
<gene>
    <name evidence="4" type="ORF">CSC94_03685</name>
</gene>
<dbReference type="AlphaFoldDB" id="A0A2G1QUC6"/>
<evidence type="ECO:0000256" key="2">
    <source>
        <dbReference type="ARBA" id="ARBA00023027"/>
    </source>
</evidence>
<sequence>MSDKGILVAVGDDSPEDWLPVFAERYPGETVHWYRPDLPDSVLRACSHAIVWAPDAALLDRVGHMSALFSLGAGVDHITRSGVALPPIPIVRYVGDDLTHRMSEWIVLQCLAHLRQHGRYAMQQRDHTWRALSQPGAEDVRVGLMGLGVLGQDAAAKLKPFGFRLSGWSRTRKAIDGMTCFAGEGELDGFLAQTDFLVSLLPRTAETEGLVNRAFLEKLARDGVFGAPVYINAGRGKTQVDADVVAALQDGTLAGASLDVFETEPLPADHPAWDAPNLVITPHAAAWSKRSSVVDYVMGQIRRQREGLPLENVIDPQAGY</sequence>
<dbReference type="GO" id="GO:0016491">
    <property type="term" value="F:oxidoreductase activity"/>
    <property type="evidence" value="ECO:0007669"/>
    <property type="project" value="UniProtKB-KW"/>
</dbReference>
<feature type="domain" description="D-isomer specific 2-hydroxyacid dehydrogenase NAD-binding" evidence="3">
    <location>
        <begin position="109"/>
        <end position="285"/>
    </location>
</feature>
<accession>A0A2G1QUC6</accession>
<reference evidence="4 5" key="1">
    <citation type="submission" date="2017-10" db="EMBL/GenBank/DDBJ databases">
        <title>Sedimentibacterium mangrovi gen. nov., sp. nov., a novel member of family Phyllobacteriacea isolated from mangrove sediment.</title>
        <authorList>
            <person name="Liao H."/>
            <person name="Tian Y."/>
        </authorList>
    </citation>
    <scope>NUCLEOTIDE SEQUENCE [LARGE SCALE GENOMIC DNA]</scope>
    <source>
        <strain evidence="4 5">X9-2-2</strain>
    </source>
</reference>
<dbReference type="GO" id="GO:0051287">
    <property type="term" value="F:NAD binding"/>
    <property type="evidence" value="ECO:0007669"/>
    <property type="project" value="InterPro"/>
</dbReference>
<evidence type="ECO:0000313" key="5">
    <source>
        <dbReference type="Proteomes" id="UP000221168"/>
    </source>
</evidence>